<feature type="transmembrane region" description="Helical" evidence="1">
    <location>
        <begin position="347"/>
        <end position="369"/>
    </location>
</feature>
<keyword evidence="1" id="KW-0812">Transmembrane</keyword>
<dbReference type="RefSeq" id="WP_204657810.1">
    <property type="nucleotide sequence ID" value="NZ_CP056775.1"/>
</dbReference>
<feature type="transmembrane region" description="Helical" evidence="1">
    <location>
        <begin position="152"/>
        <end position="174"/>
    </location>
</feature>
<keyword evidence="3" id="KW-1185">Reference proteome</keyword>
<feature type="transmembrane region" description="Helical" evidence="1">
    <location>
        <begin position="186"/>
        <end position="203"/>
    </location>
</feature>
<feature type="transmembrane region" description="Helical" evidence="1">
    <location>
        <begin position="255"/>
        <end position="274"/>
    </location>
</feature>
<keyword evidence="1" id="KW-1133">Transmembrane helix</keyword>
<dbReference type="EMBL" id="CP056775">
    <property type="protein sequence ID" value="QRR02648.1"/>
    <property type="molecule type" value="Genomic_DNA"/>
</dbReference>
<feature type="transmembrane region" description="Helical" evidence="1">
    <location>
        <begin position="113"/>
        <end position="132"/>
    </location>
</feature>
<evidence type="ECO:0000313" key="2">
    <source>
        <dbReference type="EMBL" id="QRR02648.1"/>
    </source>
</evidence>
<reference evidence="2 3" key="1">
    <citation type="submission" date="2020-06" db="EMBL/GenBank/DDBJ databases">
        <title>Dyadobacter sandarakinus sp. nov., isolated from the soil of the Arctic Yellow River Station.</title>
        <authorList>
            <person name="Zhang Y."/>
            <person name="Peng F."/>
        </authorList>
    </citation>
    <scope>NUCLEOTIDE SEQUENCE [LARGE SCALE GENOMIC DNA]</scope>
    <source>
        <strain evidence="2 3">Q3-56</strain>
    </source>
</reference>
<dbReference type="InterPro" id="IPR025291">
    <property type="entry name" value="DUF4153"/>
</dbReference>
<feature type="transmembrane region" description="Helical" evidence="1">
    <location>
        <begin position="294"/>
        <end position="311"/>
    </location>
</feature>
<feature type="transmembrane region" description="Helical" evidence="1">
    <location>
        <begin position="223"/>
        <end position="243"/>
    </location>
</feature>
<protein>
    <submittedName>
        <fullName evidence="2">DUF4153 domain-containing protein</fullName>
    </submittedName>
</protein>
<feature type="transmembrane region" description="Helical" evidence="1">
    <location>
        <begin position="84"/>
        <end position="101"/>
    </location>
</feature>
<dbReference type="Pfam" id="PF13687">
    <property type="entry name" value="DUF4153"/>
    <property type="match status" value="1"/>
</dbReference>
<feature type="transmembrane region" description="Helical" evidence="1">
    <location>
        <begin position="51"/>
        <end position="72"/>
    </location>
</feature>
<proteinExistence type="predicted"/>
<organism evidence="2 3">
    <name type="scientific">Dyadobacter sandarakinus</name>
    <dbReference type="NCBI Taxonomy" id="2747268"/>
    <lineage>
        <taxon>Bacteria</taxon>
        <taxon>Pseudomonadati</taxon>
        <taxon>Bacteroidota</taxon>
        <taxon>Cytophagia</taxon>
        <taxon>Cytophagales</taxon>
        <taxon>Spirosomataceae</taxon>
        <taxon>Dyadobacter</taxon>
    </lineage>
</organism>
<evidence type="ECO:0000313" key="3">
    <source>
        <dbReference type="Proteomes" id="UP000612680"/>
    </source>
</evidence>
<keyword evidence="1" id="KW-0472">Membrane</keyword>
<accession>A0ABX7IA04</accession>
<sequence length="589" mass="68310">MFRLPSIQTLSDQFVATVSRFKWVVLAALVKTVLFIWLSETTFKQEAQRDWIVRILYVVNLSLPLALAISLLSERRRWKPAAEFAAMGMLVAVMAGYYFSMDDKASQIDFYRFTLFMLAAHLLVSFAAFTGFHEPNGFWQFNKTLFLQILNATLYAVTLYLGLLIAVETVRLLFNIHYEFKIEADLAAVIFALFHTIFFLSKIPPNLGALEQQTDYPAGLKIFTQYVLLPLEVVYLLILYAYTGKIIVQWQLPEGGVTYLVLAFSIAGILALLLLFPLRENQTERWVRLFSKRFYLALVPLIILFFTGISRRIYDYGVTENRYLVAVLACWLAGITAYFLLSKKDDIRWIPVTLAVICVVLPVGPWNIFKVARESQLRQFDELVIRHHLLDTKGKIASSKTIPQEDYDRLFSIVQFFRNREEIGLEKYFPGLKPLSKNRWEHYSGMEEYLSQHIKNSQTQVNNNDSFNSFSFRLATPEEQTVDVASFEHLMFFSVNNLREMNTDSSIWKVVREENSKMLDVYHQQRKVVSFDLEKKMKELAAYQGKTSEEVPANKLIFDFSDDKNRIRIVLNSLSRSGNMYYAEGFLLY</sequence>
<name>A0ABX7IA04_9BACT</name>
<dbReference type="Proteomes" id="UP000612680">
    <property type="component" value="Chromosome"/>
</dbReference>
<feature type="transmembrane region" description="Helical" evidence="1">
    <location>
        <begin position="323"/>
        <end position="341"/>
    </location>
</feature>
<evidence type="ECO:0000256" key="1">
    <source>
        <dbReference type="SAM" id="Phobius"/>
    </source>
</evidence>
<gene>
    <name evidence="2" type="ORF">HWI92_17875</name>
</gene>
<feature type="transmembrane region" description="Helical" evidence="1">
    <location>
        <begin position="20"/>
        <end position="39"/>
    </location>
</feature>